<proteinExistence type="predicted"/>
<feature type="chain" id="PRO_5012055092" evidence="1">
    <location>
        <begin position="20"/>
        <end position="101"/>
    </location>
</feature>
<dbReference type="AlphaFoldDB" id="A0A1X0RPJ4"/>
<dbReference type="Proteomes" id="UP000242381">
    <property type="component" value="Unassembled WGS sequence"/>
</dbReference>
<feature type="signal peptide" evidence="1">
    <location>
        <begin position="1"/>
        <end position="19"/>
    </location>
</feature>
<dbReference type="EMBL" id="KV921499">
    <property type="protein sequence ID" value="ORE13957.1"/>
    <property type="molecule type" value="Genomic_DNA"/>
</dbReference>
<organism evidence="2 3">
    <name type="scientific">Rhizopus microsporus</name>
    <dbReference type="NCBI Taxonomy" id="58291"/>
    <lineage>
        <taxon>Eukaryota</taxon>
        <taxon>Fungi</taxon>
        <taxon>Fungi incertae sedis</taxon>
        <taxon>Mucoromycota</taxon>
        <taxon>Mucoromycotina</taxon>
        <taxon>Mucoromycetes</taxon>
        <taxon>Mucorales</taxon>
        <taxon>Mucorineae</taxon>
        <taxon>Rhizopodaceae</taxon>
        <taxon>Rhizopus</taxon>
    </lineage>
</organism>
<accession>A0A1X0RPJ4</accession>
<protein>
    <submittedName>
        <fullName evidence="2">Uncharacterized protein</fullName>
    </submittedName>
</protein>
<evidence type="ECO:0000313" key="2">
    <source>
        <dbReference type="EMBL" id="ORE13957.1"/>
    </source>
</evidence>
<evidence type="ECO:0000256" key="1">
    <source>
        <dbReference type="SAM" id="SignalP"/>
    </source>
</evidence>
<gene>
    <name evidence="2" type="ORF">BCV71DRAFT_267880</name>
</gene>
<sequence>MIFMKFIFLLIALPISVFALFGSNEGLTLYNADGKSQTGSLGAYHKCSSIPKDVKASEARNSGSSHCAIWTEPSCKGSMYVVPAHYKVKLPDNKSFESVIC</sequence>
<reference evidence="2 3" key="1">
    <citation type="journal article" date="2016" name="Proc. Natl. Acad. Sci. U.S.A.">
        <title>Lipid metabolic changes in an early divergent fungus govern the establishment of a mutualistic symbiosis with endobacteria.</title>
        <authorList>
            <person name="Lastovetsky O.A."/>
            <person name="Gaspar M.L."/>
            <person name="Mondo S.J."/>
            <person name="LaButti K.M."/>
            <person name="Sandor L."/>
            <person name="Grigoriev I.V."/>
            <person name="Henry S.A."/>
            <person name="Pawlowska T.E."/>
        </authorList>
    </citation>
    <scope>NUCLEOTIDE SEQUENCE [LARGE SCALE GENOMIC DNA]</scope>
    <source>
        <strain evidence="2 3">ATCC 11559</strain>
    </source>
</reference>
<name>A0A1X0RPJ4_RHIZD</name>
<keyword evidence="1" id="KW-0732">Signal</keyword>
<evidence type="ECO:0000313" key="3">
    <source>
        <dbReference type="Proteomes" id="UP000242381"/>
    </source>
</evidence>